<gene>
    <name evidence="1" type="ORF">ElyMa_002783300</name>
</gene>
<proteinExistence type="predicted"/>
<dbReference type="PANTHER" id="PTHR34415">
    <property type="entry name" value="INTEGRASE CATALYTIC DOMAIN-CONTAINING PROTEIN"/>
    <property type="match status" value="1"/>
</dbReference>
<keyword evidence="2" id="KW-1185">Reference proteome</keyword>
<comment type="caution">
    <text evidence="1">The sequence shown here is derived from an EMBL/GenBank/DDBJ whole genome shotgun (WGS) entry which is preliminary data.</text>
</comment>
<organism evidence="1 2">
    <name type="scientific">Elysia marginata</name>
    <dbReference type="NCBI Taxonomy" id="1093978"/>
    <lineage>
        <taxon>Eukaryota</taxon>
        <taxon>Metazoa</taxon>
        <taxon>Spiralia</taxon>
        <taxon>Lophotrochozoa</taxon>
        <taxon>Mollusca</taxon>
        <taxon>Gastropoda</taxon>
        <taxon>Heterobranchia</taxon>
        <taxon>Euthyneura</taxon>
        <taxon>Panpulmonata</taxon>
        <taxon>Sacoglossa</taxon>
        <taxon>Placobranchoidea</taxon>
        <taxon>Plakobranchidae</taxon>
        <taxon>Elysia</taxon>
    </lineage>
</organism>
<protein>
    <submittedName>
        <fullName evidence="1">Uncharacterized protein</fullName>
    </submittedName>
</protein>
<dbReference type="AlphaFoldDB" id="A0AAV4HR12"/>
<accession>A0AAV4HR12</accession>
<name>A0AAV4HR12_9GAST</name>
<evidence type="ECO:0000313" key="2">
    <source>
        <dbReference type="Proteomes" id="UP000762676"/>
    </source>
</evidence>
<evidence type="ECO:0000313" key="1">
    <source>
        <dbReference type="EMBL" id="GFR99045.1"/>
    </source>
</evidence>
<reference evidence="1 2" key="1">
    <citation type="journal article" date="2021" name="Elife">
        <title>Chloroplast acquisition without the gene transfer in kleptoplastic sea slugs, Plakobranchus ocellatus.</title>
        <authorList>
            <person name="Maeda T."/>
            <person name="Takahashi S."/>
            <person name="Yoshida T."/>
            <person name="Shimamura S."/>
            <person name="Takaki Y."/>
            <person name="Nagai Y."/>
            <person name="Toyoda A."/>
            <person name="Suzuki Y."/>
            <person name="Arimoto A."/>
            <person name="Ishii H."/>
            <person name="Satoh N."/>
            <person name="Nishiyama T."/>
            <person name="Hasebe M."/>
            <person name="Maruyama T."/>
            <person name="Minagawa J."/>
            <person name="Obokata J."/>
            <person name="Shigenobu S."/>
        </authorList>
    </citation>
    <scope>NUCLEOTIDE SEQUENCE [LARGE SCALE GENOMIC DNA]</scope>
</reference>
<sequence>MSTFTPSMIATATFLEAVINLWRLLNCKSPIEHIGQRDSDRIDVDGAVELDLEDATSSSDVPCVSVEVDPQILEKLDSMFADNAGCEDKKLVKEFTCSCKYSTSVVNIATQGISVHQQLCRGACHPVTGAHPGIERDDLKLLPTSCTKAFLYRKYAEACSASPTERAVCENAFMQIWRQCLPHILPMKPLTDLCWTCQKNTVLLGRLTSMPEEQKLEVLQKATDHVNHAAAERTTYKDAVQDAKVS</sequence>
<dbReference type="EMBL" id="BMAT01005738">
    <property type="protein sequence ID" value="GFR99045.1"/>
    <property type="molecule type" value="Genomic_DNA"/>
</dbReference>
<dbReference type="PANTHER" id="PTHR34415:SF1">
    <property type="entry name" value="INTEGRASE CATALYTIC DOMAIN-CONTAINING PROTEIN"/>
    <property type="match status" value="1"/>
</dbReference>
<dbReference type="Proteomes" id="UP000762676">
    <property type="component" value="Unassembled WGS sequence"/>
</dbReference>